<dbReference type="AlphaFoldDB" id="A0A1W1CWW6"/>
<proteinExistence type="predicted"/>
<evidence type="ECO:0000313" key="1">
    <source>
        <dbReference type="EMBL" id="SFV70205.1"/>
    </source>
</evidence>
<gene>
    <name evidence="1" type="ORF">MNB_SM-6-58</name>
</gene>
<dbReference type="EMBL" id="FPHK01000141">
    <property type="protein sequence ID" value="SFV70205.1"/>
    <property type="molecule type" value="Genomic_DNA"/>
</dbReference>
<sequence length="410" mass="45880">MHNETLLLLGKPRAFSEAEFAGQLEAHTISVSKELRDDIKIVLEGRMMTPYEQNLSDALYEKGGYSFVAIDAFEKALAAKIDDDVLLMSLKLSNDKDRLKSFLQTSCVSDTLFFKLLKMYKWQGEDFFENDDNRDVSAALIGRFYENIERNHNVQYATTGLIHLVSQTKNPKLLEAISALEPLKFHPKLTALLAQHPHTPKSVLQRFFRTDERDVLLALSQNSALMKDIALKLLEKDAVFAQNIAQRVKIDAALFSALLPYAAALAHNESLDAKMQEALFALGAEEVLEGLAQNSSLIKPLQEKLLAVQNEKLTQLLLGNSALDAALLKEAFLDAKNHPALAKNPALEAVMLRELYESGEEAVLEALARNTNTPIDILYQLQLDRRFERAVKTNEAFGKAIQSQNIGWLV</sequence>
<reference evidence="1" key="1">
    <citation type="submission" date="2016-10" db="EMBL/GenBank/DDBJ databases">
        <authorList>
            <person name="de Groot N.N."/>
        </authorList>
    </citation>
    <scope>NUCLEOTIDE SEQUENCE</scope>
</reference>
<name>A0A1W1CWW6_9ZZZZ</name>
<organism evidence="1">
    <name type="scientific">hydrothermal vent metagenome</name>
    <dbReference type="NCBI Taxonomy" id="652676"/>
    <lineage>
        <taxon>unclassified sequences</taxon>
        <taxon>metagenomes</taxon>
        <taxon>ecological metagenomes</taxon>
    </lineage>
</organism>
<protein>
    <submittedName>
        <fullName evidence="1">Leucine rich repeat variant</fullName>
    </submittedName>
</protein>
<accession>A0A1W1CWW6</accession>